<evidence type="ECO:0000313" key="2">
    <source>
        <dbReference type="EMBL" id="TID23683.1"/>
    </source>
</evidence>
<name>A0A4Z1P4C9_9PEZI</name>
<feature type="compositionally biased region" description="Pro residues" evidence="1">
    <location>
        <begin position="278"/>
        <end position="290"/>
    </location>
</feature>
<feature type="compositionally biased region" description="Basic and acidic residues" evidence="1">
    <location>
        <begin position="230"/>
        <end position="239"/>
    </location>
</feature>
<protein>
    <submittedName>
        <fullName evidence="2">Uncharacterized protein</fullName>
    </submittedName>
</protein>
<dbReference type="Proteomes" id="UP000298493">
    <property type="component" value="Unassembled WGS sequence"/>
</dbReference>
<evidence type="ECO:0000313" key="3">
    <source>
        <dbReference type="Proteomes" id="UP000298493"/>
    </source>
</evidence>
<organism evidence="2 3">
    <name type="scientific">Venturia nashicola</name>
    <dbReference type="NCBI Taxonomy" id="86259"/>
    <lineage>
        <taxon>Eukaryota</taxon>
        <taxon>Fungi</taxon>
        <taxon>Dikarya</taxon>
        <taxon>Ascomycota</taxon>
        <taxon>Pezizomycotina</taxon>
        <taxon>Dothideomycetes</taxon>
        <taxon>Pleosporomycetidae</taxon>
        <taxon>Venturiales</taxon>
        <taxon>Venturiaceae</taxon>
        <taxon>Venturia</taxon>
    </lineage>
</organism>
<accession>A0A4Z1P4C9</accession>
<proteinExistence type="predicted"/>
<evidence type="ECO:0000256" key="1">
    <source>
        <dbReference type="SAM" id="MobiDB-lite"/>
    </source>
</evidence>
<dbReference type="AlphaFoldDB" id="A0A4Z1P4C9"/>
<reference evidence="2 3" key="1">
    <citation type="submission" date="2019-04" db="EMBL/GenBank/DDBJ databases">
        <title>High contiguity whole genome sequence and gene annotation resource for two Venturia nashicola isolates.</title>
        <authorList>
            <person name="Prokchorchik M."/>
            <person name="Won K."/>
            <person name="Lee Y."/>
            <person name="Choi E.D."/>
            <person name="Segonzac C."/>
            <person name="Sohn K.H."/>
        </authorList>
    </citation>
    <scope>NUCLEOTIDE SEQUENCE [LARGE SCALE GENOMIC DNA]</scope>
    <source>
        <strain evidence="2 3">PRI2</strain>
    </source>
</reference>
<dbReference type="EMBL" id="SNSC02000006">
    <property type="protein sequence ID" value="TID23683.1"/>
    <property type="molecule type" value="Genomic_DNA"/>
</dbReference>
<sequence length="356" mass="40403">MTPREVREANAARAEEASIPECPRQRMPEYYRYNREMHQYLCLVSPSKVIDGIRTAVYANEEYRKCGSIPIIAPEPIIDEERHKILTVANGLHTFPGATFCLTYEPSVDRLSNLLPRLDELVGWVTKGVFLVDLGRWEAEGMIKKRATLVKAEGVGKDSDEDTKAEEGEHRAMFKRIEAWDLWQRRAWRQDRDRYEAELAEKNQGNNMGEPDTGASLVRLAKARNNPLYHDIRDSDLDTHSQTTFPSRNNSGRLWASDTKYMLDAIDHDTGQESCPLFVPPPSSHLPPPRAKQSRAEQSRAKTTHSSLYITQLPCESSQPSSETSHGTEVPAPPNTDRILYLATRMIQHGAFQFAI</sequence>
<feature type="region of interest" description="Disordered" evidence="1">
    <location>
        <begin position="272"/>
        <end position="335"/>
    </location>
</feature>
<comment type="caution">
    <text evidence="2">The sequence shown here is derived from an EMBL/GenBank/DDBJ whole genome shotgun (WGS) entry which is preliminary data.</text>
</comment>
<feature type="compositionally biased region" description="Polar residues" evidence="1">
    <location>
        <begin position="240"/>
        <end position="252"/>
    </location>
</feature>
<keyword evidence="3" id="KW-1185">Reference proteome</keyword>
<gene>
    <name evidence="2" type="ORF">E6O75_ATG03319</name>
</gene>
<feature type="region of interest" description="Disordered" evidence="1">
    <location>
        <begin position="230"/>
        <end position="252"/>
    </location>
</feature>
<feature type="compositionally biased region" description="Polar residues" evidence="1">
    <location>
        <begin position="304"/>
        <end position="327"/>
    </location>
</feature>